<keyword evidence="1" id="KW-1133">Transmembrane helix</keyword>
<dbReference type="RefSeq" id="WP_077926567.1">
    <property type="nucleotide sequence ID" value="NZ_BAABKE010000007.1"/>
</dbReference>
<keyword evidence="1" id="KW-0472">Membrane</keyword>
<feature type="transmembrane region" description="Helical" evidence="1">
    <location>
        <begin position="7"/>
        <end position="27"/>
    </location>
</feature>
<dbReference type="Proteomes" id="UP001500631">
    <property type="component" value="Unassembled WGS sequence"/>
</dbReference>
<sequence length="131" mass="14591">MQYSLSIGKYFSIIPIVFVLLGCASSINHEKYAVNQDKTEPIIEVVRDNKTTTNGCKTNFYINKTKVGTFAVQDISTYQLIPGIYHFSVDNCDGRCSKYSSDIEIKEGDSPQFMLSADSAGKPFIIVNKSK</sequence>
<keyword evidence="3" id="KW-1185">Reference proteome</keyword>
<name>A0ABP9MVC2_9GAMM</name>
<dbReference type="EMBL" id="BAABKE010000007">
    <property type="protein sequence ID" value="GAA5102622.1"/>
    <property type="molecule type" value="Genomic_DNA"/>
</dbReference>
<accession>A0ABP9MVC2</accession>
<comment type="caution">
    <text evidence="2">The sequence shown here is derived from an EMBL/GenBank/DDBJ whole genome shotgun (WGS) entry which is preliminary data.</text>
</comment>
<evidence type="ECO:0008006" key="4">
    <source>
        <dbReference type="Google" id="ProtNLM"/>
    </source>
</evidence>
<organism evidence="2 3">
    <name type="scientific">Wohlfahrtiimonas larvae</name>
    <dbReference type="NCBI Taxonomy" id="1157986"/>
    <lineage>
        <taxon>Bacteria</taxon>
        <taxon>Pseudomonadati</taxon>
        <taxon>Pseudomonadota</taxon>
        <taxon>Gammaproteobacteria</taxon>
        <taxon>Cardiobacteriales</taxon>
        <taxon>Ignatzschineriaceae</taxon>
        <taxon>Wohlfahrtiimonas</taxon>
    </lineage>
</organism>
<protein>
    <recommendedName>
        <fullName evidence="4">Lipoprotein</fullName>
    </recommendedName>
</protein>
<gene>
    <name evidence="2" type="ORF">GCM10023338_20110</name>
</gene>
<reference evidence="3" key="1">
    <citation type="journal article" date="2019" name="Int. J. Syst. Evol. Microbiol.">
        <title>The Global Catalogue of Microorganisms (GCM) 10K type strain sequencing project: providing services to taxonomists for standard genome sequencing and annotation.</title>
        <authorList>
            <consortium name="The Broad Institute Genomics Platform"/>
            <consortium name="The Broad Institute Genome Sequencing Center for Infectious Disease"/>
            <person name="Wu L."/>
            <person name="Ma J."/>
        </authorList>
    </citation>
    <scope>NUCLEOTIDE SEQUENCE [LARGE SCALE GENOMIC DNA]</scope>
    <source>
        <strain evidence="3">JCM 18424</strain>
    </source>
</reference>
<proteinExistence type="predicted"/>
<evidence type="ECO:0000313" key="3">
    <source>
        <dbReference type="Proteomes" id="UP001500631"/>
    </source>
</evidence>
<keyword evidence="1" id="KW-0812">Transmembrane</keyword>
<evidence type="ECO:0000256" key="1">
    <source>
        <dbReference type="SAM" id="Phobius"/>
    </source>
</evidence>
<evidence type="ECO:0000313" key="2">
    <source>
        <dbReference type="EMBL" id="GAA5102622.1"/>
    </source>
</evidence>